<keyword evidence="3" id="KW-0862">Zinc</keyword>
<comment type="similarity">
    <text evidence="1">Belongs to the UPF0587 family.</text>
</comment>
<evidence type="ECO:0000256" key="1">
    <source>
        <dbReference type="ARBA" id="ARBA00007818"/>
    </source>
</evidence>
<protein>
    <recommendedName>
        <fullName evidence="6">DUF866 domain-containing protein</fullName>
    </recommendedName>
</protein>
<evidence type="ECO:0000256" key="3">
    <source>
        <dbReference type="ARBA" id="ARBA00022833"/>
    </source>
</evidence>
<dbReference type="eggNOG" id="KOG1296">
    <property type="taxonomic scope" value="Eukaryota"/>
</dbReference>
<evidence type="ECO:0000313" key="5">
    <source>
        <dbReference type="Proteomes" id="UP000015104"/>
    </source>
</evidence>
<evidence type="ECO:0008006" key="6">
    <source>
        <dbReference type="Google" id="ProtNLM"/>
    </source>
</evidence>
<reference evidence="5" key="1">
    <citation type="submission" date="2011-08" db="EMBL/GenBank/DDBJ databases">
        <authorList>
            <person name="Rombauts S."/>
        </authorList>
    </citation>
    <scope>NUCLEOTIDE SEQUENCE</scope>
    <source>
        <strain evidence="5">London</strain>
    </source>
</reference>
<dbReference type="PANTHER" id="PTHR12857:SF0">
    <property type="entry name" value="CXXC MOTIF CONTAINING ZINC BINDING PROTEIN"/>
    <property type="match status" value="1"/>
</dbReference>
<dbReference type="InterPro" id="IPR008584">
    <property type="entry name" value="CXXC_Zn-binding_euk"/>
</dbReference>
<dbReference type="EnsemblMetazoa" id="tetur14g03710.1">
    <property type="protein sequence ID" value="tetur14g03710.1"/>
    <property type="gene ID" value="tetur14g03710"/>
</dbReference>
<dbReference type="SUPFAM" id="SSF141678">
    <property type="entry name" value="MAL13P1.257-like"/>
    <property type="match status" value="1"/>
</dbReference>
<dbReference type="HOGENOM" id="CLU_114688_3_1_1"/>
<dbReference type="AlphaFoldDB" id="T1KLU6"/>
<name>T1KLU6_TETUR</name>
<evidence type="ECO:0000313" key="4">
    <source>
        <dbReference type="EnsemblMetazoa" id="tetur14g03710.1"/>
    </source>
</evidence>
<reference evidence="4" key="2">
    <citation type="submission" date="2015-06" db="UniProtKB">
        <authorList>
            <consortium name="EnsemblMetazoa"/>
        </authorList>
    </citation>
    <scope>IDENTIFICATION</scope>
</reference>
<evidence type="ECO:0000256" key="2">
    <source>
        <dbReference type="ARBA" id="ARBA00022723"/>
    </source>
</evidence>
<sequence>MVQVKCNSCNEASDKWHQLTVKETYELKGSRGEAHFVYKCKLCSITSSISILPETIGSYNADDSLKFKKLIVFDCRGIEPIDYQPRDGFVCEGLESGKVFSAVEFQDGEWADYDEKANESVGIYEFESKFERD</sequence>
<dbReference type="EMBL" id="CAEY01000212">
    <property type="status" value="NOT_ANNOTATED_CDS"/>
    <property type="molecule type" value="Genomic_DNA"/>
</dbReference>
<keyword evidence="5" id="KW-1185">Reference proteome</keyword>
<gene>
    <name evidence="4" type="primary">107365298</name>
</gene>
<accession>T1KLU6</accession>
<proteinExistence type="inferred from homology"/>
<dbReference type="OrthoDB" id="10248838at2759"/>
<dbReference type="GO" id="GO:0008270">
    <property type="term" value="F:zinc ion binding"/>
    <property type="evidence" value="ECO:0007669"/>
    <property type="project" value="TreeGrafter"/>
</dbReference>
<keyword evidence="2" id="KW-0479">Metal-binding</keyword>
<dbReference type="Proteomes" id="UP000015104">
    <property type="component" value="Unassembled WGS sequence"/>
</dbReference>
<dbReference type="PANTHER" id="PTHR12857">
    <property type="entry name" value="CXXC MOTIF CONTAINING ZINC BINDING PROTEIN"/>
    <property type="match status" value="1"/>
</dbReference>
<dbReference type="Pfam" id="PF05907">
    <property type="entry name" value="CXXC_Zn-b_euk"/>
    <property type="match status" value="1"/>
</dbReference>
<organism evidence="4 5">
    <name type="scientific">Tetranychus urticae</name>
    <name type="common">Two-spotted spider mite</name>
    <dbReference type="NCBI Taxonomy" id="32264"/>
    <lineage>
        <taxon>Eukaryota</taxon>
        <taxon>Metazoa</taxon>
        <taxon>Ecdysozoa</taxon>
        <taxon>Arthropoda</taxon>
        <taxon>Chelicerata</taxon>
        <taxon>Arachnida</taxon>
        <taxon>Acari</taxon>
        <taxon>Acariformes</taxon>
        <taxon>Trombidiformes</taxon>
        <taxon>Prostigmata</taxon>
        <taxon>Eleutherengona</taxon>
        <taxon>Raphignathae</taxon>
        <taxon>Tetranychoidea</taxon>
        <taxon>Tetranychidae</taxon>
        <taxon>Tetranychus</taxon>
    </lineage>
</organism>